<protein>
    <submittedName>
        <fullName evidence="5">Pyridoxal-phosphate dependent enzyme</fullName>
    </submittedName>
</protein>
<evidence type="ECO:0000313" key="5">
    <source>
        <dbReference type="EMBL" id="UWP78786.1"/>
    </source>
</evidence>
<name>A0ABY5VP20_9ACTN</name>
<evidence type="ECO:0000259" key="4">
    <source>
        <dbReference type="Pfam" id="PF00291"/>
    </source>
</evidence>
<dbReference type="PANTHER" id="PTHR43780:SF2">
    <property type="entry name" value="1-AMINOCYCLOPROPANE-1-CARBOXYLATE DEAMINASE-RELATED"/>
    <property type="match status" value="1"/>
</dbReference>
<accession>A0ABY5VP20</accession>
<keyword evidence="6" id="KW-1185">Reference proteome</keyword>
<feature type="domain" description="Tryptophan synthase beta chain-like PALP" evidence="4">
    <location>
        <begin position="10"/>
        <end position="293"/>
    </location>
</feature>
<dbReference type="InterPro" id="IPR001926">
    <property type="entry name" value="TrpB-like_PALP"/>
</dbReference>
<dbReference type="PIRSF" id="PIRSF006278">
    <property type="entry name" value="ACCD_DCysDesulf"/>
    <property type="match status" value="1"/>
</dbReference>
<proteinExistence type="inferred from homology"/>
<evidence type="ECO:0000256" key="3">
    <source>
        <dbReference type="ARBA" id="ARBA00022898"/>
    </source>
</evidence>
<dbReference type="EMBL" id="CP073720">
    <property type="protein sequence ID" value="UWP78786.1"/>
    <property type="molecule type" value="Genomic_DNA"/>
</dbReference>
<reference evidence="5" key="2">
    <citation type="submission" date="2022-09" db="EMBL/GenBank/DDBJ databases">
        <title>Biosynthetic gene clusters of Dactylosporangioum fulvum.</title>
        <authorList>
            <person name="Caradec T."/>
        </authorList>
    </citation>
    <scope>NUCLEOTIDE SEQUENCE</scope>
    <source>
        <strain evidence="5">NRRL B-16292</strain>
    </source>
</reference>
<dbReference type="Proteomes" id="UP001059617">
    <property type="component" value="Chromosome"/>
</dbReference>
<dbReference type="Gene3D" id="3.40.50.1100">
    <property type="match status" value="2"/>
</dbReference>
<keyword evidence="3" id="KW-0663">Pyridoxal phosphate</keyword>
<reference evidence="5" key="1">
    <citation type="submission" date="2021-04" db="EMBL/GenBank/DDBJ databases">
        <authorList>
            <person name="Hartkoorn R.C."/>
            <person name="Beaudoing E."/>
            <person name="Hot D."/>
        </authorList>
    </citation>
    <scope>NUCLEOTIDE SEQUENCE</scope>
    <source>
        <strain evidence="5">NRRL B-16292</strain>
    </source>
</reference>
<evidence type="ECO:0000313" key="6">
    <source>
        <dbReference type="Proteomes" id="UP001059617"/>
    </source>
</evidence>
<dbReference type="RefSeq" id="WP_259856171.1">
    <property type="nucleotide sequence ID" value="NZ_CP073720.1"/>
</dbReference>
<comment type="similarity">
    <text evidence="2">Belongs to the ACC deaminase/D-cysteine desulfhydrase family.</text>
</comment>
<gene>
    <name evidence="5" type="ORF">Dfulv_26830</name>
</gene>
<dbReference type="InterPro" id="IPR036052">
    <property type="entry name" value="TrpB-like_PALP_sf"/>
</dbReference>
<evidence type="ECO:0000256" key="1">
    <source>
        <dbReference type="ARBA" id="ARBA00001933"/>
    </source>
</evidence>
<dbReference type="SUPFAM" id="SSF53686">
    <property type="entry name" value="Tryptophan synthase beta subunit-like PLP-dependent enzymes"/>
    <property type="match status" value="1"/>
</dbReference>
<dbReference type="Pfam" id="PF00291">
    <property type="entry name" value="PALP"/>
    <property type="match status" value="1"/>
</dbReference>
<dbReference type="PANTHER" id="PTHR43780">
    <property type="entry name" value="1-AMINOCYCLOPROPANE-1-CARBOXYLATE DEAMINASE-RELATED"/>
    <property type="match status" value="1"/>
</dbReference>
<organism evidence="5 6">
    <name type="scientific">Dactylosporangium fulvum</name>
    <dbReference type="NCBI Taxonomy" id="53359"/>
    <lineage>
        <taxon>Bacteria</taxon>
        <taxon>Bacillati</taxon>
        <taxon>Actinomycetota</taxon>
        <taxon>Actinomycetes</taxon>
        <taxon>Micromonosporales</taxon>
        <taxon>Micromonosporaceae</taxon>
        <taxon>Dactylosporangium</taxon>
    </lineage>
</organism>
<sequence length="310" mass="32043">MSTPIFGSLPTPIEPAPRLAEAVGLERLWIKRDDLTGLGGGGNKVRKLQYSCAQALEAGATHLVTTGAAQSNHARLTAAAAARLGLEAVLVLGGEEPPAPQGNLVLDRLAGARVVWSGKSTPQELYGLIAAEERRIRDDGGVPHVIPFGGSSPYSARGYLDCAAELRDQLPDLDRVVVAFGSGGTTAGLVAGLGAERVIGVDVGAVPDPYRTLRELLDGMGVRTEPPHLDRGQVGAGYAHLAPGARAALRLAARTEGLFLDPTYTGRALAGLRACVADGRIRPGDRTVFLHTGGLPGLFAHPDLGALASG</sequence>
<evidence type="ECO:0000256" key="2">
    <source>
        <dbReference type="ARBA" id="ARBA00008639"/>
    </source>
</evidence>
<dbReference type="InterPro" id="IPR027278">
    <property type="entry name" value="ACCD_DCysDesulf"/>
</dbReference>
<comment type="cofactor">
    <cofactor evidence="1">
        <name>pyridoxal 5'-phosphate</name>
        <dbReference type="ChEBI" id="CHEBI:597326"/>
    </cofactor>
</comment>